<reference evidence="2" key="1">
    <citation type="submission" date="2023-10" db="EMBL/GenBank/DDBJ databases">
        <title>Genome assembly of Pristionchus species.</title>
        <authorList>
            <person name="Yoshida K."/>
            <person name="Sommer R.J."/>
        </authorList>
    </citation>
    <scope>NUCLEOTIDE SEQUENCE</scope>
    <source>
        <strain evidence="2">RS0144</strain>
    </source>
</reference>
<keyword evidence="3" id="KW-1185">Reference proteome</keyword>
<feature type="region of interest" description="Disordered" evidence="1">
    <location>
        <begin position="1"/>
        <end position="65"/>
    </location>
</feature>
<gene>
    <name evidence="2" type="ORF">PENTCL1PPCAC_7793</name>
</gene>
<proteinExistence type="predicted"/>
<evidence type="ECO:0000313" key="2">
    <source>
        <dbReference type="EMBL" id="GMS85618.1"/>
    </source>
</evidence>
<feature type="non-terminal residue" evidence="2">
    <location>
        <position position="129"/>
    </location>
</feature>
<name>A0AAV5SYC0_9BILA</name>
<dbReference type="AlphaFoldDB" id="A0AAV5SYC0"/>
<protein>
    <submittedName>
        <fullName evidence="2">Uncharacterized protein</fullName>
    </submittedName>
</protein>
<sequence>MKFNDGLPIQPGNPFCSQQTVRNPGYQGHDHSPLRDHRRHLMRPPSNQANIVKPAQPHSEHKQEPKVVIRIDNSRNDSSFRTLSRLLHEMSWFILKLPSSRHYFALTPSSELVASFLSPFGILIQLLHS</sequence>
<evidence type="ECO:0000313" key="3">
    <source>
        <dbReference type="Proteomes" id="UP001432027"/>
    </source>
</evidence>
<dbReference type="Proteomes" id="UP001432027">
    <property type="component" value="Unassembled WGS sequence"/>
</dbReference>
<organism evidence="2 3">
    <name type="scientific">Pristionchus entomophagus</name>
    <dbReference type="NCBI Taxonomy" id="358040"/>
    <lineage>
        <taxon>Eukaryota</taxon>
        <taxon>Metazoa</taxon>
        <taxon>Ecdysozoa</taxon>
        <taxon>Nematoda</taxon>
        <taxon>Chromadorea</taxon>
        <taxon>Rhabditida</taxon>
        <taxon>Rhabditina</taxon>
        <taxon>Diplogasteromorpha</taxon>
        <taxon>Diplogasteroidea</taxon>
        <taxon>Neodiplogasteridae</taxon>
        <taxon>Pristionchus</taxon>
    </lineage>
</organism>
<evidence type="ECO:0000256" key="1">
    <source>
        <dbReference type="SAM" id="MobiDB-lite"/>
    </source>
</evidence>
<dbReference type="EMBL" id="BTSX01000002">
    <property type="protein sequence ID" value="GMS85618.1"/>
    <property type="molecule type" value="Genomic_DNA"/>
</dbReference>
<accession>A0AAV5SYC0</accession>
<comment type="caution">
    <text evidence="2">The sequence shown here is derived from an EMBL/GenBank/DDBJ whole genome shotgun (WGS) entry which is preliminary data.</text>
</comment>